<dbReference type="EMBL" id="GDKF01005442">
    <property type="protein sequence ID" value="JAT73180.1"/>
    <property type="molecule type" value="Transcribed_RNA"/>
</dbReference>
<evidence type="ECO:0000313" key="3">
    <source>
        <dbReference type="EMBL" id="JAT73180.1"/>
    </source>
</evidence>
<proteinExistence type="predicted"/>
<name>A0A1D2A1U9_AUXPR</name>
<dbReference type="AlphaFoldDB" id="A0A1D2A1U9"/>
<organism evidence="3">
    <name type="scientific">Auxenochlorella protothecoides</name>
    <name type="common">Green microalga</name>
    <name type="synonym">Chlorella protothecoides</name>
    <dbReference type="NCBI Taxonomy" id="3075"/>
    <lineage>
        <taxon>Eukaryota</taxon>
        <taxon>Viridiplantae</taxon>
        <taxon>Chlorophyta</taxon>
        <taxon>core chlorophytes</taxon>
        <taxon>Trebouxiophyceae</taxon>
        <taxon>Chlorellales</taxon>
        <taxon>Chlorellaceae</taxon>
        <taxon>Auxenochlorella</taxon>
    </lineage>
</organism>
<sequence length="335" mass="33993">AARGAAGGGPAGPPWAERAPSFDAPVAGAAVPAKRVRSPVARERSPQRLRGAEPARLPLRPSDIGGGRPWLPASPPRPQRAPSSCEGVGSPRADAAAHGGVLRIRDMLDRAEQGLAEVALHREAEAAGEVARGARLPRITGSDAPAPVPGPEEGGAFPPPATATGASHPSHPPGYSTARSGVARALQLPATSEPSDPVPTSPAGGSTRSRGSTSSGGARRALSLLARTAGVGLLATAVALISATAAPTVAGAIAQRRTQREQDSDQAWQRPQKKGHVADPVHWTQAAPPRKKGQQRRSGAPGSPQRLPPVVAVQPPPSGSEFPILPPPDVSHAMG</sequence>
<feature type="compositionally biased region" description="Pro residues" evidence="1">
    <location>
        <begin position="314"/>
        <end position="329"/>
    </location>
</feature>
<feature type="non-terminal residue" evidence="3">
    <location>
        <position position="1"/>
    </location>
</feature>
<reference evidence="3" key="1">
    <citation type="submission" date="2015-08" db="EMBL/GenBank/DDBJ databases">
        <authorList>
            <person name="Babu N.S."/>
            <person name="Beckwith C.J."/>
            <person name="Beseler K.G."/>
            <person name="Brison A."/>
            <person name="Carone J.V."/>
            <person name="Caskin T.P."/>
            <person name="Diamond M."/>
            <person name="Durham M.E."/>
            <person name="Foxe J.M."/>
            <person name="Go M."/>
            <person name="Henderson B.A."/>
            <person name="Jones I.B."/>
            <person name="McGettigan J.A."/>
            <person name="Micheletti S.J."/>
            <person name="Nasrallah M.E."/>
            <person name="Ortiz D."/>
            <person name="Piller C.R."/>
            <person name="Privatt S.R."/>
            <person name="Schneider S.L."/>
            <person name="Sharp S."/>
            <person name="Smith T.C."/>
            <person name="Stanton J.D."/>
            <person name="Ullery H.E."/>
            <person name="Wilson R.J."/>
            <person name="Serrano M.G."/>
            <person name="Buck G."/>
            <person name="Lee V."/>
            <person name="Wang Y."/>
            <person name="Carvalho R."/>
            <person name="Voegtly L."/>
            <person name="Shi R."/>
            <person name="Duckworth R."/>
            <person name="Johnson A."/>
            <person name="Loviza R."/>
            <person name="Walstead R."/>
            <person name="Shah Z."/>
            <person name="Kiflezghi M."/>
            <person name="Wade K."/>
            <person name="Ball S.L."/>
            <person name="Bradley K.W."/>
            <person name="Asai D.J."/>
            <person name="Bowman C.A."/>
            <person name="Russell D.A."/>
            <person name="Pope W.H."/>
            <person name="Jacobs-Sera D."/>
            <person name="Hendrix R.W."/>
            <person name="Hatfull G.F."/>
        </authorList>
    </citation>
    <scope>NUCLEOTIDE SEQUENCE</scope>
</reference>
<keyword evidence="2" id="KW-0472">Membrane</keyword>
<accession>A0A1D2A1U9</accession>
<keyword evidence="2" id="KW-0812">Transmembrane</keyword>
<evidence type="ECO:0000256" key="2">
    <source>
        <dbReference type="SAM" id="Phobius"/>
    </source>
</evidence>
<keyword evidence="2" id="KW-1133">Transmembrane helix</keyword>
<feature type="compositionally biased region" description="Basic and acidic residues" evidence="1">
    <location>
        <begin position="40"/>
        <end position="53"/>
    </location>
</feature>
<protein>
    <submittedName>
        <fullName evidence="3">Uncharacterized protein</fullName>
    </submittedName>
</protein>
<feature type="region of interest" description="Disordered" evidence="1">
    <location>
        <begin position="254"/>
        <end position="335"/>
    </location>
</feature>
<feature type="region of interest" description="Disordered" evidence="1">
    <location>
        <begin position="1"/>
        <end position="94"/>
    </location>
</feature>
<feature type="compositionally biased region" description="Gly residues" evidence="1">
    <location>
        <begin position="1"/>
        <end position="10"/>
    </location>
</feature>
<feature type="transmembrane region" description="Helical" evidence="2">
    <location>
        <begin position="229"/>
        <end position="254"/>
    </location>
</feature>
<gene>
    <name evidence="3" type="ORF">g.22498</name>
</gene>
<feature type="compositionally biased region" description="Low complexity" evidence="1">
    <location>
        <begin position="201"/>
        <end position="217"/>
    </location>
</feature>
<evidence type="ECO:0000256" key="1">
    <source>
        <dbReference type="SAM" id="MobiDB-lite"/>
    </source>
</evidence>
<feature type="region of interest" description="Disordered" evidence="1">
    <location>
        <begin position="126"/>
        <end position="217"/>
    </location>
</feature>